<dbReference type="Pfam" id="PF06881">
    <property type="entry name" value="Elongin_A"/>
    <property type="match status" value="1"/>
</dbReference>
<dbReference type="InterPro" id="IPR051870">
    <property type="entry name" value="Elongin-A_domain"/>
</dbReference>
<dbReference type="PROSITE" id="PS51532">
    <property type="entry name" value="PITH"/>
    <property type="match status" value="1"/>
</dbReference>
<dbReference type="Proteomes" id="UP000281406">
    <property type="component" value="Unassembled WGS sequence"/>
</dbReference>
<dbReference type="PANTHER" id="PTHR15141:SF75">
    <property type="entry name" value="ELONGIN-A"/>
    <property type="match status" value="1"/>
</dbReference>
<accession>A0A3N0YR57</accession>
<dbReference type="FunFam" id="2.60.120.470:FF:000002">
    <property type="entry name" value="PITH domain-containing protein 1"/>
    <property type="match status" value="1"/>
</dbReference>
<evidence type="ECO:0000259" key="7">
    <source>
        <dbReference type="PROSITE" id="PS51319"/>
    </source>
</evidence>
<feature type="compositionally biased region" description="Polar residues" evidence="6">
    <location>
        <begin position="548"/>
        <end position="560"/>
    </location>
</feature>
<name>A0A3N0YR57_ANAGA</name>
<evidence type="ECO:0000256" key="3">
    <source>
        <dbReference type="ARBA" id="ARBA00025788"/>
    </source>
</evidence>
<feature type="domain" description="PITH" evidence="8">
    <location>
        <begin position="617"/>
        <end position="789"/>
    </location>
</feature>
<feature type="compositionally biased region" description="Basic and acidic residues" evidence="6">
    <location>
        <begin position="214"/>
        <end position="238"/>
    </location>
</feature>
<dbReference type="GO" id="GO:0070449">
    <property type="term" value="C:elongin complex"/>
    <property type="evidence" value="ECO:0007669"/>
    <property type="project" value="InterPro"/>
</dbReference>
<protein>
    <recommendedName>
        <fullName evidence="4">PITH domain-containing protein 1</fullName>
    </recommendedName>
</protein>
<dbReference type="PROSITE" id="PS51319">
    <property type="entry name" value="TFIIS_N"/>
    <property type="match status" value="1"/>
</dbReference>
<dbReference type="GO" id="GO:0005737">
    <property type="term" value="C:cytoplasm"/>
    <property type="evidence" value="ECO:0007669"/>
    <property type="project" value="UniProtKB-ARBA"/>
</dbReference>
<dbReference type="InterPro" id="IPR008979">
    <property type="entry name" value="Galactose-bd-like_sf"/>
</dbReference>
<feature type="compositionally biased region" description="Basic and acidic residues" evidence="6">
    <location>
        <begin position="178"/>
        <end position="203"/>
    </location>
</feature>
<evidence type="ECO:0000259" key="8">
    <source>
        <dbReference type="PROSITE" id="PS51532"/>
    </source>
</evidence>
<organism evidence="9 10">
    <name type="scientific">Anabarilius grahami</name>
    <name type="common">Kanglang fish</name>
    <name type="synonym">Barilius grahami</name>
    <dbReference type="NCBI Taxonomy" id="495550"/>
    <lineage>
        <taxon>Eukaryota</taxon>
        <taxon>Metazoa</taxon>
        <taxon>Chordata</taxon>
        <taxon>Craniata</taxon>
        <taxon>Vertebrata</taxon>
        <taxon>Euteleostomi</taxon>
        <taxon>Actinopterygii</taxon>
        <taxon>Neopterygii</taxon>
        <taxon>Teleostei</taxon>
        <taxon>Ostariophysi</taxon>
        <taxon>Cypriniformes</taxon>
        <taxon>Xenocyprididae</taxon>
        <taxon>Xenocypridinae</taxon>
        <taxon>Xenocypridinae incertae sedis</taxon>
        <taxon>Anabarilius</taxon>
    </lineage>
</organism>
<feature type="region of interest" description="Disordered" evidence="6">
    <location>
        <begin position="526"/>
        <end position="589"/>
    </location>
</feature>
<dbReference type="AlphaFoldDB" id="A0A3N0YR57"/>
<feature type="domain" description="TFIIS N-terminal" evidence="7">
    <location>
        <begin position="3"/>
        <end position="78"/>
    </location>
</feature>
<keyword evidence="10" id="KW-1185">Reference proteome</keyword>
<dbReference type="InterPro" id="IPR035441">
    <property type="entry name" value="TFIIS/LEDGF_dom_sf"/>
</dbReference>
<dbReference type="SUPFAM" id="SSF47676">
    <property type="entry name" value="Conserved domain common to transcription factors TFIIS, elongin A, CRSP70"/>
    <property type="match status" value="1"/>
</dbReference>
<sequence>MAEELLEAVEKLQLRLAENQEPRKLLKTLKRLGELPITVDILVETGIGKTVNSLRKHEFAGEAAKNLVAKWKKLVPERSADRPTVKEGRSHSRINESGGHKRVRERSPEEPPLMEEEQHDEMEYQPGYSPSPPQHYTSPYRHGSARGYQSDEYESPPEEEPELEPELELEPEPSPPRNDIRHSKPHKEPVREHNSQDIREQERRKHRPTGGSSSKERTHRAEREQQGKSRERAEVPEKMDEDEEPFEAPTMSFESFLTYDAPTPSKKKKKQPSRPPQPPASIPSASSKSGKANGTSSKRSKSSSSSVTTPAVSEKRRKVVDVVPTLPDIPLPAIQPNYRPLPSIDLTPLSPQRRKIPVSYDEEDAGCAGRRLNSKMVVYSGSKTAYLPKMMSLYDQCIRVLQNNIDSIDEVGGVPFEILEPVLERCTPEQLYRIEQCNQYFTEESDDLWMRHCQRDFKRDTPQEYESWREMYLRLHEEREERLRKLTMNISSAHANKPKGRQVKMAYVNSAAKPPRNILRLQEKFGTKNGSTSTSAAPPSARIRPATNYSAHSKSTEVGQSSFSSPPESSSRSSAPSTAGGHSAREKPQVKMQVHTMSGHGHGHGGGHSHGCCECDHEPAERGVEYELYRRIDIEKLQCLNESRDGDGKLVFKPWDQRTDRTKFVESDADEELLFNIPFTGSVKLKGIIIAGEDDESHPAEVRLFKNIPQMSFDDTSREPEQAFRLNRDPLAELEYPTKIARFSNVEHLSIHISRNFGAESTRVYYIGLRGEFTQAHRHEVTICNYEAAANPSDHKVKSITPQTQFIS</sequence>
<dbReference type="InterPro" id="IPR010400">
    <property type="entry name" value="PITH_dom"/>
</dbReference>
<dbReference type="SMART" id="SM00509">
    <property type="entry name" value="TFS2N"/>
    <property type="match status" value="1"/>
</dbReference>
<proteinExistence type="inferred from homology"/>
<evidence type="ECO:0000256" key="4">
    <source>
        <dbReference type="ARBA" id="ARBA00074054"/>
    </source>
</evidence>
<evidence type="ECO:0000313" key="9">
    <source>
        <dbReference type="EMBL" id="ROL48699.1"/>
    </source>
</evidence>
<dbReference type="EMBL" id="RJVU01028973">
    <property type="protein sequence ID" value="ROL48699.1"/>
    <property type="molecule type" value="Genomic_DNA"/>
</dbReference>
<dbReference type="PANTHER" id="PTHR15141">
    <property type="entry name" value="TRANSCRIPTION ELONGATION FACTOR B POLYPEPTIDE 3"/>
    <property type="match status" value="1"/>
</dbReference>
<evidence type="ECO:0000256" key="2">
    <source>
        <dbReference type="ARBA" id="ARBA00023242"/>
    </source>
</evidence>
<dbReference type="InterPro" id="IPR017923">
    <property type="entry name" value="TFIIS_N"/>
</dbReference>
<evidence type="ECO:0000313" key="10">
    <source>
        <dbReference type="Proteomes" id="UP000281406"/>
    </source>
</evidence>
<gene>
    <name evidence="9" type="ORF">DPX16_7635</name>
</gene>
<feature type="compositionally biased region" description="Low complexity" evidence="6">
    <location>
        <begin position="561"/>
        <end position="577"/>
    </location>
</feature>
<dbReference type="Pfam" id="PF08711">
    <property type="entry name" value="Med26"/>
    <property type="match status" value="1"/>
</dbReference>
<dbReference type="InterPro" id="IPR037047">
    <property type="entry name" value="PITH_dom_sf"/>
</dbReference>
<comment type="subcellular location">
    <subcellularLocation>
        <location evidence="1 5">Nucleus</location>
    </subcellularLocation>
</comment>
<dbReference type="OrthoDB" id="21513at2759"/>
<dbReference type="SUPFAM" id="SSF81383">
    <property type="entry name" value="F-box domain"/>
    <property type="match status" value="1"/>
</dbReference>
<feature type="compositionally biased region" description="Low complexity" evidence="6">
    <location>
        <begin position="531"/>
        <end position="547"/>
    </location>
</feature>
<dbReference type="InterPro" id="IPR003617">
    <property type="entry name" value="TFIIS/CRSP70_N_sub"/>
</dbReference>
<dbReference type="Gene3D" id="1.20.930.10">
    <property type="entry name" value="Conserved domain common to transcription factors TFIIS, elongin A, CRSP70"/>
    <property type="match status" value="1"/>
</dbReference>
<comment type="caution">
    <text evidence="9">The sequence shown here is derived from an EMBL/GenBank/DDBJ whole genome shotgun (WGS) entry which is preliminary data.</text>
</comment>
<dbReference type="Gene3D" id="2.60.120.470">
    <property type="entry name" value="PITH domain"/>
    <property type="match status" value="1"/>
</dbReference>
<reference evidence="9 10" key="1">
    <citation type="submission" date="2018-10" db="EMBL/GenBank/DDBJ databases">
        <title>Genome assembly for a Yunnan-Guizhou Plateau 3E fish, Anabarilius grahami (Regan), and its evolutionary and genetic applications.</title>
        <authorList>
            <person name="Jiang W."/>
        </authorList>
    </citation>
    <scope>NUCLEOTIDE SEQUENCE [LARGE SCALE GENOMIC DNA]</scope>
    <source>
        <strain evidence="9">AG-KIZ</strain>
        <tissue evidence="9">Muscle</tissue>
    </source>
</reference>
<dbReference type="GO" id="GO:0080090">
    <property type="term" value="P:regulation of primary metabolic process"/>
    <property type="evidence" value="ECO:0007669"/>
    <property type="project" value="UniProtKB-ARBA"/>
</dbReference>
<dbReference type="SUPFAM" id="SSF49785">
    <property type="entry name" value="Galactose-binding domain-like"/>
    <property type="match status" value="1"/>
</dbReference>
<evidence type="ECO:0000256" key="5">
    <source>
        <dbReference type="PROSITE-ProRule" id="PRU00649"/>
    </source>
</evidence>
<feature type="compositionally biased region" description="Basic and acidic residues" evidence="6">
    <location>
        <begin position="79"/>
        <end position="94"/>
    </location>
</feature>
<dbReference type="CDD" id="cd00183">
    <property type="entry name" value="TFIIS_I"/>
    <property type="match status" value="1"/>
</dbReference>
<evidence type="ECO:0000256" key="1">
    <source>
        <dbReference type="ARBA" id="ARBA00004123"/>
    </source>
</evidence>
<keyword evidence="2 5" id="KW-0539">Nucleus</keyword>
<dbReference type="Pfam" id="PF06201">
    <property type="entry name" value="PITH"/>
    <property type="match status" value="1"/>
</dbReference>
<evidence type="ECO:0000256" key="6">
    <source>
        <dbReference type="SAM" id="MobiDB-lite"/>
    </source>
</evidence>
<feature type="region of interest" description="Disordered" evidence="6">
    <location>
        <begin position="79"/>
        <end position="316"/>
    </location>
</feature>
<dbReference type="GO" id="GO:0060255">
    <property type="term" value="P:regulation of macromolecule metabolic process"/>
    <property type="evidence" value="ECO:0007669"/>
    <property type="project" value="UniProtKB-ARBA"/>
</dbReference>
<dbReference type="GO" id="GO:0006368">
    <property type="term" value="P:transcription elongation by RNA polymerase II"/>
    <property type="evidence" value="ECO:0007669"/>
    <property type="project" value="InterPro"/>
</dbReference>
<dbReference type="Gene3D" id="6.10.250.3180">
    <property type="match status" value="1"/>
</dbReference>
<feature type="compositionally biased region" description="Low complexity" evidence="6">
    <location>
        <begin position="282"/>
        <end position="292"/>
    </location>
</feature>
<feature type="compositionally biased region" description="Acidic residues" evidence="6">
    <location>
        <begin position="151"/>
        <end position="171"/>
    </location>
</feature>
<dbReference type="InterPro" id="IPR010684">
    <property type="entry name" value="RNA_pol_II_trans_fac_SIII_A"/>
</dbReference>
<dbReference type="GO" id="GO:0045654">
    <property type="term" value="P:positive regulation of megakaryocyte differentiation"/>
    <property type="evidence" value="ECO:0007669"/>
    <property type="project" value="UniProtKB-ARBA"/>
</dbReference>
<dbReference type="InterPro" id="IPR036047">
    <property type="entry name" value="F-box-like_dom_sf"/>
</dbReference>
<comment type="similarity">
    <text evidence="3">Belongs to the PITHD1 family.</text>
</comment>